<organism evidence="2 3">
    <name type="scientific">Roseofilum casamattae BLCC-M143</name>
    <dbReference type="NCBI Taxonomy" id="3022442"/>
    <lineage>
        <taxon>Bacteria</taxon>
        <taxon>Bacillati</taxon>
        <taxon>Cyanobacteriota</taxon>
        <taxon>Cyanophyceae</taxon>
        <taxon>Desertifilales</taxon>
        <taxon>Desertifilaceae</taxon>
        <taxon>Roseofilum</taxon>
        <taxon>Roseofilum casamattae</taxon>
    </lineage>
</organism>
<accession>A0ABT7BU67</accession>
<feature type="compositionally biased region" description="Low complexity" evidence="1">
    <location>
        <begin position="204"/>
        <end position="214"/>
    </location>
</feature>
<evidence type="ECO:0000313" key="2">
    <source>
        <dbReference type="EMBL" id="MDJ1182732.1"/>
    </source>
</evidence>
<sequence>MALIDQWRSQRHQRQLDDRNRRVAVQTHIQRLNTQRQLETQQLQANLHQFRNDLARSEADRSLEAQERQSKLQATIVQWQQYTQTSLQQARSHRQEQHQALQHELQEYIEDLRLQIASYFQYLEELRQQRQEDIEERKANFATFQVEAQEHLQHCSRDRQSRARAEQLERHNHRMNLYRSVWGDGELPELPAPTPAPEPIAVKPTPSTPQTTSAPLPPSDTETINFSSTEEEQVYTFLQKSPDSRLSAIEGALGINRIQAVDTLRSLIKRGLVTQRDRLYSVI</sequence>
<name>A0ABT7BU67_9CYAN</name>
<reference evidence="2 3" key="1">
    <citation type="submission" date="2023-01" db="EMBL/GenBank/DDBJ databases">
        <title>Novel diversity within Roseofilum (Cyanobacteria; Desertifilaceae) from marine benthic mats with descriptions of four novel species.</title>
        <authorList>
            <person name="Wang Y."/>
            <person name="Berthold D.E."/>
            <person name="Hu J."/>
            <person name="Lefler F.W."/>
            <person name="Laughinghouse H.D. IV."/>
        </authorList>
    </citation>
    <scope>NUCLEOTIDE SEQUENCE [LARGE SCALE GENOMIC DNA]</scope>
    <source>
        <strain evidence="2 3">BLCC-M143</strain>
    </source>
</reference>
<dbReference type="Proteomes" id="UP001232992">
    <property type="component" value="Unassembled WGS sequence"/>
</dbReference>
<dbReference type="EMBL" id="JAQOSQ010000004">
    <property type="protein sequence ID" value="MDJ1182732.1"/>
    <property type="molecule type" value="Genomic_DNA"/>
</dbReference>
<proteinExistence type="predicted"/>
<dbReference type="RefSeq" id="WP_283757385.1">
    <property type="nucleotide sequence ID" value="NZ_JAQOSQ010000004.1"/>
</dbReference>
<evidence type="ECO:0000313" key="3">
    <source>
        <dbReference type="Proteomes" id="UP001232992"/>
    </source>
</evidence>
<feature type="region of interest" description="Disordered" evidence="1">
    <location>
        <begin position="188"/>
        <end position="223"/>
    </location>
</feature>
<keyword evidence="3" id="KW-1185">Reference proteome</keyword>
<gene>
    <name evidence="2" type="ORF">PMH09_05940</name>
</gene>
<comment type="caution">
    <text evidence="2">The sequence shown here is derived from an EMBL/GenBank/DDBJ whole genome shotgun (WGS) entry which is preliminary data.</text>
</comment>
<evidence type="ECO:0000256" key="1">
    <source>
        <dbReference type="SAM" id="MobiDB-lite"/>
    </source>
</evidence>
<protein>
    <submittedName>
        <fullName evidence="2">OmpH family outer membrane protein</fullName>
    </submittedName>
</protein>